<name>A0AAV4FU74_9GAST</name>
<organism evidence="1 2">
    <name type="scientific">Elysia marginata</name>
    <dbReference type="NCBI Taxonomy" id="1093978"/>
    <lineage>
        <taxon>Eukaryota</taxon>
        <taxon>Metazoa</taxon>
        <taxon>Spiralia</taxon>
        <taxon>Lophotrochozoa</taxon>
        <taxon>Mollusca</taxon>
        <taxon>Gastropoda</taxon>
        <taxon>Heterobranchia</taxon>
        <taxon>Euthyneura</taxon>
        <taxon>Panpulmonata</taxon>
        <taxon>Sacoglossa</taxon>
        <taxon>Placobranchoidea</taxon>
        <taxon>Plakobranchidae</taxon>
        <taxon>Elysia</taxon>
    </lineage>
</organism>
<evidence type="ECO:0000313" key="2">
    <source>
        <dbReference type="Proteomes" id="UP000762676"/>
    </source>
</evidence>
<proteinExistence type="predicted"/>
<dbReference type="Proteomes" id="UP000762676">
    <property type="component" value="Unassembled WGS sequence"/>
</dbReference>
<accession>A0AAV4FU74</accession>
<sequence length="139" mass="15874">MLKPIGVKPFREYATHIFLHSQKRSCETSSLAQCKLERAGTSVLLHAVDSTNKEYRRIMLHAVDTEVLVMAVSTDVYHEDTYIWVAFGTCEHLRYILMHDIAKELIYEKARCAFPMFHASTGCDTVSSFAGRGKRLFDI</sequence>
<dbReference type="EMBL" id="BMAT01000929">
    <property type="protein sequence ID" value="GFR76546.1"/>
    <property type="molecule type" value="Genomic_DNA"/>
</dbReference>
<dbReference type="AlphaFoldDB" id="A0AAV4FU74"/>
<protein>
    <recommendedName>
        <fullName evidence="3">Receptor ligand binding region domain-containing protein</fullName>
    </recommendedName>
</protein>
<evidence type="ECO:0008006" key="3">
    <source>
        <dbReference type="Google" id="ProtNLM"/>
    </source>
</evidence>
<keyword evidence="2" id="KW-1185">Reference proteome</keyword>
<gene>
    <name evidence="1" type="ORF">ElyMa_000486300</name>
</gene>
<evidence type="ECO:0000313" key="1">
    <source>
        <dbReference type="EMBL" id="GFR76546.1"/>
    </source>
</evidence>
<comment type="caution">
    <text evidence="1">The sequence shown here is derived from an EMBL/GenBank/DDBJ whole genome shotgun (WGS) entry which is preliminary data.</text>
</comment>
<reference evidence="1 2" key="1">
    <citation type="journal article" date="2021" name="Elife">
        <title>Chloroplast acquisition without the gene transfer in kleptoplastic sea slugs, Plakobranchus ocellatus.</title>
        <authorList>
            <person name="Maeda T."/>
            <person name="Takahashi S."/>
            <person name="Yoshida T."/>
            <person name="Shimamura S."/>
            <person name="Takaki Y."/>
            <person name="Nagai Y."/>
            <person name="Toyoda A."/>
            <person name="Suzuki Y."/>
            <person name="Arimoto A."/>
            <person name="Ishii H."/>
            <person name="Satoh N."/>
            <person name="Nishiyama T."/>
            <person name="Hasebe M."/>
            <person name="Maruyama T."/>
            <person name="Minagawa J."/>
            <person name="Obokata J."/>
            <person name="Shigenobu S."/>
        </authorList>
    </citation>
    <scope>NUCLEOTIDE SEQUENCE [LARGE SCALE GENOMIC DNA]</scope>
</reference>